<evidence type="ECO:0000313" key="3">
    <source>
        <dbReference type="Proteomes" id="UP000184310"/>
    </source>
</evidence>
<dbReference type="OrthoDB" id="1683192at2"/>
<dbReference type="Proteomes" id="UP000184310">
    <property type="component" value="Unassembled WGS sequence"/>
</dbReference>
<gene>
    <name evidence="2" type="ORF">SAMN02745163_00227</name>
</gene>
<evidence type="ECO:0000313" key="2">
    <source>
        <dbReference type="EMBL" id="SHI42352.1"/>
    </source>
</evidence>
<proteinExistence type="predicted"/>
<dbReference type="InterPro" id="IPR058355">
    <property type="entry name" value="DUF8042"/>
</dbReference>
<sequence>MENIKDIQIEALITANEYLFNLKAGIEKVVSFFEGGEYGNGCALIPLIADGIEYISEMVRLTDDVLDKCKDVENLNGFLGEIVEAIDSEDFVLVGDLFNYEVLPIVEDIHSKIISKVAN</sequence>
<dbReference type="RefSeq" id="WP_072984429.1">
    <property type="nucleotide sequence ID" value="NZ_FQZB01000003.1"/>
</dbReference>
<evidence type="ECO:0000259" key="1">
    <source>
        <dbReference type="Pfam" id="PF26154"/>
    </source>
</evidence>
<feature type="domain" description="DUF8042" evidence="1">
    <location>
        <begin position="7"/>
        <end position="113"/>
    </location>
</feature>
<dbReference type="STRING" id="1121302.SAMN02745163_00227"/>
<name>A0A1M6B0V8_9CLOT</name>
<keyword evidence="3" id="KW-1185">Reference proteome</keyword>
<dbReference type="Pfam" id="PF26154">
    <property type="entry name" value="DUF8042"/>
    <property type="match status" value="1"/>
</dbReference>
<accession>A0A1M6B0V8</accession>
<protein>
    <recommendedName>
        <fullName evidence="1">DUF8042 domain-containing protein</fullName>
    </recommendedName>
</protein>
<dbReference type="EMBL" id="FQZB01000003">
    <property type="protein sequence ID" value="SHI42352.1"/>
    <property type="molecule type" value="Genomic_DNA"/>
</dbReference>
<organism evidence="2 3">
    <name type="scientific">Clostridium cavendishii DSM 21758</name>
    <dbReference type="NCBI Taxonomy" id="1121302"/>
    <lineage>
        <taxon>Bacteria</taxon>
        <taxon>Bacillati</taxon>
        <taxon>Bacillota</taxon>
        <taxon>Clostridia</taxon>
        <taxon>Eubacteriales</taxon>
        <taxon>Clostridiaceae</taxon>
        <taxon>Clostridium</taxon>
    </lineage>
</organism>
<reference evidence="2 3" key="1">
    <citation type="submission" date="2016-11" db="EMBL/GenBank/DDBJ databases">
        <authorList>
            <person name="Jaros S."/>
            <person name="Januszkiewicz K."/>
            <person name="Wedrychowicz H."/>
        </authorList>
    </citation>
    <scope>NUCLEOTIDE SEQUENCE [LARGE SCALE GENOMIC DNA]</scope>
    <source>
        <strain evidence="2 3">DSM 21758</strain>
    </source>
</reference>
<dbReference type="AlphaFoldDB" id="A0A1M6B0V8"/>